<feature type="chain" id="PRO_5021345634" evidence="2">
    <location>
        <begin position="18"/>
        <end position="570"/>
    </location>
</feature>
<sequence length="570" mass="64041">MKKFTFLLALLPFALNAQNFKEIETIMADYYYSSSDVADFDGDGFLDIVYNGAIDSNKDGSVDFTHNEIYKNVNGTYSVYGDLGINSTHLGDIKFIDFDNDGLLDIISTGLSYNDIVNYQQYKFKNTGNGFELIDNTPGKIYGSLEVFDFNNDGKQDFALNGTQYVKGKGFTFELDFYKNNGNGFDIKNAWLPGTQNGNFKVLDLNNDHLLDVVVFGFNADMTPTFKVYLNNNGQLEFSQDLPAMSDGKMAYADFNADGFLDLVASGVDENFNEYLTILWNDGKGNFTTEIIENEGLSGSSVQTGDLNNDGYYDFIVIGNDADFNGWVKIFLYNPSTHSFTKAEDTGLFNLGSQGNIVLFDYDNDNHLDVLMSGFDWSHEDMPSLTKLFKNTTKEENKKPLAPTKLNVEKKENRFNFSWNEASDDKTPTKALRYEIKVGTKSGAQDIAKYIVTTPSWFLELDDAPETVYWSVKSIDASNTYSEASKEENLSITNYTITNDLQLYPNPATNKVFVKADSLKSIELYDLQGRKITFQLNSDNSIDISSLPKGVYIVKLNINDKSVTKKLIKK</sequence>
<dbReference type="NCBIfam" id="TIGR04183">
    <property type="entry name" value="Por_Secre_tail"/>
    <property type="match status" value="1"/>
</dbReference>
<feature type="signal peptide" evidence="2">
    <location>
        <begin position="1"/>
        <end position="17"/>
    </location>
</feature>
<keyword evidence="5" id="KW-1185">Reference proteome</keyword>
<evidence type="ECO:0000313" key="5">
    <source>
        <dbReference type="Proteomes" id="UP000297998"/>
    </source>
</evidence>
<dbReference type="Proteomes" id="UP000297998">
    <property type="component" value="Unassembled WGS sequence"/>
</dbReference>
<dbReference type="InterPro" id="IPR028994">
    <property type="entry name" value="Integrin_alpha_N"/>
</dbReference>
<dbReference type="InterPro" id="IPR013783">
    <property type="entry name" value="Ig-like_fold"/>
</dbReference>
<evidence type="ECO:0000256" key="1">
    <source>
        <dbReference type="ARBA" id="ARBA00022729"/>
    </source>
</evidence>
<reference evidence="4 5" key="1">
    <citation type="submission" date="2019-03" db="EMBL/GenBank/DDBJ databases">
        <title>Empedobacter tilapiae sp. nov., isolated from an intestine of Nile tilapia Oreochromis niloticus.</title>
        <authorList>
            <person name="Kim Y.-O."/>
            <person name="Yoon J.-H."/>
        </authorList>
    </citation>
    <scope>NUCLEOTIDE SEQUENCE [LARGE SCALE GENOMIC DNA]</scope>
    <source>
        <strain evidence="4 5">MRS2</strain>
    </source>
</reference>
<protein>
    <submittedName>
        <fullName evidence="4">T9SS type A sorting domain-containing protein</fullName>
    </submittedName>
</protein>
<dbReference type="Pfam" id="PF18962">
    <property type="entry name" value="Por_Secre_tail"/>
    <property type="match status" value="1"/>
</dbReference>
<comment type="caution">
    <text evidence="4">The sequence shown here is derived from an EMBL/GenBank/DDBJ whole genome shotgun (WGS) entry which is preliminary data.</text>
</comment>
<accession>A0A4Z1BWG3</accession>
<dbReference type="InterPro" id="IPR026444">
    <property type="entry name" value="Secre_tail"/>
</dbReference>
<name>A0A4Z1BWG3_9FLAO</name>
<gene>
    <name evidence="4" type="ORF">E4J94_06415</name>
</gene>
<evidence type="ECO:0000259" key="3">
    <source>
        <dbReference type="Pfam" id="PF18962"/>
    </source>
</evidence>
<dbReference type="Gene3D" id="2.130.10.130">
    <property type="entry name" value="Integrin alpha, N-terminal"/>
    <property type="match status" value="2"/>
</dbReference>
<dbReference type="SUPFAM" id="SSF69318">
    <property type="entry name" value="Integrin alpha N-terminal domain"/>
    <property type="match status" value="1"/>
</dbReference>
<feature type="domain" description="Secretion system C-terminal sorting" evidence="3">
    <location>
        <begin position="503"/>
        <end position="568"/>
    </location>
</feature>
<dbReference type="RefSeq" id="WP_135835031.1">
    <property type="nucleotide sequence ID" value="NZ_SRPE01000004.1"/>
</dbReference>
<dbReference type="PANTHER" id="PTHR46580">
    <property type="entry name" value="SENSOR KINASE-RELATED"/>
    <property type="match status" value="1"/>
</dbReference>
<evidence type="ECO:0000256" key="2">
    <source>
        <dbReference type="SAM" id="SignalP"/>
    </source>
</evidence>
<dbReference type="PANTHER" id="PTHR46580:SF4">
    <property type="entry name" value="ATP_GTP-BINDING PROTEIN"/>
    <property type="match status" value="1"/>
</dbReference>
<dbReference type="Gene3D" id="2.60.40.10">
    <property type="entry name" value="Immunoglobulins"/>
    <property type="match status" value="1"/>
</dbReference>
<dbReference type="Pfam" id="PF13517">
    <property type="entry name" value="FG-GAP_3"/>
    <property type="match status" value="2"/>
</dbReference>
<evidence type="ECO:0000313" key="4">
    <source>
        <dbReference type="EMBL" id="TGN27842.1"/>
    </source>
</evidence>
<dbReference type="InterPro" id="IPR013517">
    <property type="entry name" value="FG-GAP"/>
</dbReference>
<proteinExistence type="predicted"/>
<dbReference type="EMBL" id="SRPE01000004">
    <property type="protein sequence ID" value="TGN27842.1"/>
    <property type="molecule type" value="Genomic_DNA"/>
</dbReference>
<keyword evidence="1 2" id="KW-0732">Signal</keyword>
<dbReference type="AlphaFoldDB" id="A0A4Z1BWG3"/>
<dbReference type="OrthoDB" id="9816120at2"/>
<organism evidence="4 5">
    <name type="scientific">Empedobacter tilapiae</name>
    <dbReference type="NCBI Taxonomy" id="2491114"/>
    <lineage>
        <taxon>Bacteria</taxon>
        <taxon>Pseudomonadati</taxon>
        <taxon>Bacteroidota</taxon>
        <taxon>Flavobacteriia</taxon>
        <taxon>Flavobacteriales</taxon>
        <taxon>Weeksellaceae</taxon>
        <taxon>Empedobacter</taxon>
    </lineage>
</organism>